<reference evidence="1" key="2">
    <citation type="submission" date="2021-02" db="EMBL/GenBank/DDBJ databases">
        <authorList>
            <person name="Kimball J.A."/>
            <person name="Haas M.W."/>
            <person name="Macchietto M."/>
            <person name="Kono T."/>
            <person name="Duquette J."/>
            <person name="Shao M."/>
        </authorList>
    </citation>
    <scope>NUCLEOTIDE SEQUENCE</scope>
    <source>
        <tissue evidence="1">Fresh leaf tissue</tissue>
    </source>
</reference>
<accession>A0A8J5VTF3</accession>
<organism evidence="1 2">
    <name type="scientific">Zizania palustris</name>
    <name type="common">Northern wild rice</name>
    <dbReference type="NCBI Taxonomy" id="103762"/>
    <lineage>
        <taxon>Eukaryota</taxon>
        <taxon>Viridiplantae</taxon>
        <taxon>Streptophyta</taxon>
        <taxon>Embryophyta</taxon>
        <taxon>Tracheophyta</taxon>
        <taxon>Spermatophyta</taxon>
        <taxon>Magnoliopsida</taxon>
        <taxon>Liliopsida</taxon>
        <taxon>Poales</taxon>
        <taxon>Poaceae</taxon>
        <taxon>BOP clade</taxon>
        <taxon>Oryzoideae</taxon>
        <taxon>Oryzeae</taxon>
        <taxon>Zizaniinae</taxon>
        <taxon>Zizania</taxon>
    </lineage>
</organism>
<keyword evidence="2" id="KW-1185">Reference proteome</keyword>
<evidence type="ECO:0000313" key="2">
    <source>
        <dbReference type="Proteomes" id="UP000729402"/>
    </source>
</evidence>
<evidence type="ECO:0000313" key="1">
    <source>
        <dbReference type="EMBL" id="KAG8079995.1"/>
    </source>
</evidence>
<gene>
    <name evidence="1" type="ORF">GUJ93_ZPchr0007g3885</name>
</gene>
<dbReference type="Proteomes" id="UP000729402">
    <property type="component" value="Unassembled WGS sequence"/>
</dbReference>
<name>A0A8J5VTF3_ZIZPA</name>
<sequence>MQVSSPLNIGLTNPECIRTSMIPWFLGSSVLDSLLQGGYTSKFSEFRIPNSEFRHDTGDGHVLCSHSYKVRPSIFVRIDRNS</sequence>
<comment type="caution">
    <text evidence="1">The sequence shown here is derived from an EMBL/GenBank/DDBJ whole genome shotgun (WGS) entry which is preliminary data.</text>
</comment>
<proteinExistence type="predicted"/>
<reference evidence="1" key="1">
    <citation type="journal article" date="2021" name="bioRxiv">
        <title>Whole Genome Assembly and Annotation of Northern Wild Rice, Zizania palustris L., Supports a Whole Genome Duplication in the Zizania Genus.</title>
        <authorList>
            <person name="Haas M."/>
            <person name="Kono T."/>
            <person name="Macchietto M."/>
            <person name="Millas R."/>
            <person name="McGilp L."/>
            <person name="Shao M."/>
            <person name="Duquette J."/>
            <person name="Hirsch C.N."/>
            <person name="Kimball J."/>
        </authorList>
    </citation>
    <scope>NUCLEOTIDE SEQUENCE</scope>
    <source>
        <tissue evidence="1">Fresh leaf tissue</tissue>
    </source>
</reference>
<dbReference type="EMBL" id="JAAALK010000282">
    <property type="protein sequence ID" value="KAG8079995.1"/>
    <property type="molecule type" value="Genomic_DNA"/>
</dbReference>
<protein>
    <submittedName>
        <fullName evidence="1">Uncharacterized protein</fullName>
    </submittedName>
</protein>
<dbReference type="AlphaFoldDB" id="A0A8J5VTF3"/>